<evidence type="ECO:0000256" key="1">
    <source>
        <dbReference type="SAM" id="MobiDB-lite"/>
    </source>
</evidence>
<evidence type="ECO:0000256" key="2">
    <source>
        <dbReference type="SAM" id="SignalP"/>
    </source>
</evidence>
<accession>A0A1J9S2X9</accession>
<sequence length="205" mass="20127">MQFKVLALLSALAAIGSAQDIDNNDVPNTCRSVCQSTIDLTTQCDRQTDDDDEGYINCVCSTTNASSFIPECEACVAANDEADNDVRDIVRSCSFTQVSTWNSGTATGTATSSASTSFSITLASSVTATATSSGSGTGSSASSQSTGTTSSSSSSSNSNSNSNSASTGSAGSTASAQATGAAAPAVTAGFGGIAVAILAGVPAFL</sequence>
<evidence type="ECO:0000313" key="4">
    <source>
        <dbReference type="Proteomes" id="UP000183809"/>
    </source>
</evidence>
<reference evidence="3 4" key="1">
    <citation type="submission" date="2016-10" db="EMBL/GenBank/DDBJ databases">
        <title>Proteomics and genomics reveal pathogen-plant mechanisms compatible with a hemibiotrophic lifestyle of Diplodia corticola.</title>
        <authorList>
            <person name="Fernandes I."/>
            <person name="De Jonge R."/>
            <person name="Van De Peer Y."/>
            <person name="Devreese B."/>
            <person name="Alves A."/>
            <person name="Esteves A.C."/>
        </authorList>
    </citation>
    <scope>NUCLEOTIDE SEQUENCE [LARGE SCALE GENOMIC DNA]</scope>
    <source>
        <strain evidence="3 4">CBS 112549</strain>
    </source>
</reference>
<dbReference type="STRING" id="236234.A0A1J9S2X9"/>
<keyword evidence="4" id="KW-1185">Reference proteome</keyword>
<feature type="signal peptide" evidence="2">
    <location>
        <begin position="1"/>
        <end position="18"/>
    </location>
</feature>
<organism evidence="3 4">
    <name type="scientific">Diplodia corticola</name>
    <dbReference type="NCBI Taxonomy" id="236234"/>
    <lineage>
        <taxon>Eukaryota</taxon>
        <taxon>Fungi</taxon>
        <taxon>Dikarya</taxon>
        <taxon>Ascomycota</taxon>
        <taxon>Pezizomycotina</taxon>
        <taxon>Dothideomycetes</taxon>
        <taxon>Dothideomycetes incertae sedis</taxon>
        <taxon>Botryosphaeriales</taxon>
        <taxon>Botryosphaeriaceae</taxon>
        <taxon>Diplodia</taxon>
    </lineage>
</organism>
<dbReference type="AlphaFoldDB" id="A0A1J9S2X9"/>
<evidence type="ECO:0000313" key="3">
    <source>
        <dbReference type="EMBL" id="OJD34356.1"/>
    </source>
</evidence>
<proteinExistence type="predicted"/>
<dbReference type="RefSeq" id="XP_020130616.1">
    <property type="nucleotide sequence ID" value="XM_020272915.1"/>
</dbReference>
<dbReference type="OrthoDB" id="4843554at2759"/>
<keyword evidence="2" id="KW-0732">Signal</keyword>
<dbReference type="EMBL" id="MNUE01000023">
    <property type="protein sequence ID" value="OJD34356.1"/>
    <property type="molecule type" value="Genomic_DNA"/>
</dbReference>
<dbReference type="Proteomes" id="UP000183809">
    <property type="component" value="Unassembled WGS sequence"/>
</dbReference>
<name>A0A1J9S2X9_9PEZI</name>
<feature type="chain" id="PRO_5012046438" evidence="2">
    <location>
        <begin position="19"/>
        <end position="205"/>
    </location>
</feature>
<protein>
    <submittedName>
        <fullName evidence="3">Gpi anchored protein</fullName>
    </submittedName>
</protein>
<feature type="region of interest" description="Disordered" evidence="1">
    <location>
        <begin position="130"/>
        <end position="175"/>
    </location>
</feature>
<gene>
    <name evidence="3" type="ORF">BKCO1_2300011</name>
</gene>
<dbReference type="GeneID" id="31013175"/>
<comment type="caution">
    <text evidence="3">The sequence shown here is derived from an EMBL/GenBank/DDBJ whole genome shotgun (WGS) entry which is preliminary data.</text>
</comment>